<protein>
    <recommendedName>
        <fullName evidence="3">Fibronectin type-III domain-containing protein</fullName>
    </recommendedName>
</protein>
<sequence length="238" mass="24349">MLGTPAFTWSPSAGAGFYTLTVSEHADLSDPVLTATALTGTEHRPPEQLEPGVTYSWRVTAVNAAGRASGAVSSFATRPLPTSPAVVDDFTGYADSAQLAAAYPGNPGGDPITPSLLPGQGMRLDYTLGGAGYAGVTRTFSPALDVWGQHGLELRLAQTGAPAKITVQFVTGGVSFEHTLDAAPDGVVRVPFTAFGHPSWAGAGPLDLTRFEQLSFYAGGGPGTGTLTVGQVTAYPAP</sequence>
<accession>A0ABX1BLK4</accession>
<proteinExistence type="predicted"/>
<dbReference type="EMBL" id="JAATEP010000098">
    <property type="protein sequence ID" value="NJP98605.1"/>
    <property type="molecule type" value="Genomic_DNA"/>
</dbReference>
<evidence type="ECO:0008006" key="3">
    <source>
        <dbReference type="Google" id="ProtNLM"/>
    </source>
</evidence>
<dbReference type="InterPro" id="IPR013783">
    <property type="entry name" value="Ig-like_fold"/>
</dbReference>
<dbReference type="InterPro" id="IPR008979">
    <property type="entry name" value="Galactose-bd-like_sf"/>
</dbReference>
<keyword evidence="2" id="KW-1185">Reference proteome</keyword>
<evidence type="ECO:0000313" key="1">
    <source>
        <dbReference type="EMBL" id="NJP98605.1"/>
    </source>
</evidence>
<name>A0ABX1BLK4_9ACTN</name>
<dbReference type="SUPFAM" id="SSF49265">
    <property type="entry name" value="Fibronectin type III"/>
    <property type="match status" value="1"/>
</dbReference>
<comment type="caution">
    <text evidence="1">The sequence shown here is derived from an EMBL/GenBank/DDBJ whole genome shotgun (WGS) entry which is preliminary data.</text>
</comment>
<gene>
    <name evidence="1" type="ORF">HCN51_55875</name>
</gene>
<evidence type="ECO:0000313" key="2">
    <source>
        <dbReference type="Proteomes" id="UP000696294"/>
    </source>
</evidence>
<dbReference type="InterPro" id="IPR036116">
    <property type="entry name" value="FN3_sf"/>
</dbReference>
<dbReference type="SUPFAM" id="SSF49785">
    <property type="entry name" value="Galactose-binding domain-like"/>
    <property type="match status" value="1"/>
</dbReference>
<reference evidence="1 2" key="1">
    <citation type="submission" date="2020-03" db="EMBL/GenBank/DDBJ databases">
        <title>WGS of actinomycetes isolated from Thailand.</title>
        <authorList>
            <person name="Thawai C."/>
        </authorList>
    </citation>
    <scope>NUCLEOTIDE SEQUENCE [LARGE SCALE GENOMIC DNA]</scope>
    <source>
        <strain evidence="1 2">FMUSA5-5</strain>
    </source>
</reference>
<dbReference type="Proteomes" id="UP000696294">
    <property type="component" value="Unassembled WGS sequence"/>
</dbReference>
<dbReference type="Gene3D" id="2.60.40.10">
    <property type="entry name" value="Immunoglobulins"/>
    <property type="match status" value="1"/>
</dbReference>
<organism evidence="1 2">
    <name type="scientific">Nonomuraea composti</name>
    <dbReference type="NCBI Taxonomy" id="2720023"/>
    <lineage>
        <taxon>Bacteria</taxon>
        <taxon>Bacillati</taxon>
        <taxon>Actinomycetota</taxon>
        <taxon>Actinomycetes</taxon>
        <taxon>Streptosporangiales</taxon>
        <taxon>Streptosporangiaceae</taxon>
        <taxon>Nonomuraea</taxon>
    </lineage>
</organism>